<evidence type="ECO:0000313" key="4">
    <source>
        <dbReference type="EMBL" id="GMM43616.1"/>
    </source>
</evidence>
<dbReference type="Gene3D" id="3.30.390.80">
    <property type="entry name" value="DNA repair protein Rad52/59/22"/>
    <property type="match status" value="1"/>
</dbReference>
<sequence length="199" mass="23132">MPIYHRITPTTCNEPTLLDEYQSNTKPSIDEDKENEIYLQWMPDINSIIDPDNETRGKLASKWSVNKTNILFREYQRLDNKNNWRGGSNIKIGSSKLVNIVNESYGIDNWMSKVESSRIINYNEEKLEVKSVVTVILADNTIVQEEGIGIGMNLPREMMFRKCKKESVSDALRKCIVRLVALLLDYEDKVRSGYYPKYR</sequence>
<keyword evidence="2" id="KW-0227">DNA damage</keyword>
<reference evidence="4 5" key="1">
    <citation type="journal article" date="2023" name="Elife">
        <title>Identification of key yeast species and microbe-microbe interactions impacting larval growth of Drosophila in the wild.</title>
        <authorList>
            <person name="Mure A."/>
            <person name="Sugiura Y."/>
            <person name="Maeda R."/>
            <person name="Honda K."/>
            <person name="Sakurai N."/>
            <person name="Takahashi Y."/>
            <person name="Watada M."/>
            <person name="Katoh T."/>
            <person name="Gotoh A."/>
            <person name="Gotoh Y."/>
            <person name="Taniguchi I."/>
            <person name="Nakamura K."/>
            <person name="Hayashi T."/>
            <person name="Katayama T."/>
            <person name="Uemura T."/>
            <person name="Hattori Y."/>
        </authorList>
    </citation>
    <scope>NUCLEOTIDE SEQUENCE [LARGE SCALE GENOMIC DNA]</scope>
    <source>
        <strain evidence="4 5">PK-24</strain>
    </source>
</reference>
<organism evidence="4 5">
    <name type="scientific">Pichia kluyveri</name>
    <name type="common">Yeast</name>
    <dbReference type="NCBI Taxonomy" id="36015"/>
    <lineage>
        <taxon>Eukaryota</taxon>
        <taxon>Fungi</taxon>
        <taxon>Dikarya</taxon>
        <taxon>Ascomycota</taxon>
        <taxon>Saccharomycotina</taxon>
        <taxon>Pichiomycetes</taxon>
        <taxon>Pichiales</taxon>
        <taxon>Pichiaceae</taxon>
        <taxon>Pichia</taxon>
    </lineage>
</organism>
<dbReference type="InterPro" id="IPR042525">
    <property type="entry name" value="Rad52_Rad59_Rad22_sf"/>
</dbReference>
<dbReference type="EMBL" id="BTGB01000001">
    <property type="protein sequence ID" value="GMM43616.1"/>
    <property type="molecule type" value="Genomic_DNA"/>
</dbReference>
<keyword evidence="5" id="KW-1185">Reference proteome</keyword>
<evidence type="ECO:0000256" key="1">
    <source>
        <dbReference type="ARBA" id="ARBA00006638"/>
    </source>
</evidence>
<evidence type="ECO:0000313" key="5">
    <source>
        <dbReference type="Proteomes" id="UP001378960"/>
    </source>
</evidence>
<dbReference type="GO" id="GO:0006302">
    <property type="term" value="P:double-strand break repair"/>
    <property type="evidence" value="ECO:0007669"/>
    <property type="project" value="UniProtKB-ARBA"/>
</dbReference>
<keyword evidence="3" id="KW-0234">DNA repair</keyword>
<dbReference type="Pfam" id="PF04098">
    <property type="entry name" value="Rad52_Rad22"/>
    <property type="match status" value="1"/>
</dbReference>
<dbReference type="InterPro" id="IPR041247">
    <property type="entry name" value="Rad52_fam"/>
</dbReference>
<comment type="similarity">
    <text evidence="1">Belongs to the RAD52 family.</text>
</comment>
<evidence type="ECO:0000256" key="3">
    <source>
        <dbReference type="ARBA" id="ARBA00023204"/>
    </source>
</evidence>
<dbReference type="GO" id="GO:0006310">
    <property type="term" value="P:DNA recombination"/>
    <property type="evidence" value="ECO:0007669"/>
    <property type="project" value="UniProtKB-ARBA"/>
</dbReference>
<dbReference type="SUPFAM" id="SSF54768">
    <property type="entry name" value="dsRNA-binding domain-like"/>
    <property type="match status" value="1"/>
</dbReference>
<dbReference type="AlphaFoldDB" id="A0AAV5QYV2"/>
<evidence type="ECO:0000256" key="2">
    <source>
        <dbReference type="ARBA" id="ARBA00022763"/>
    </source>
</evidence>
<name>A0AAV5QYV2_PICKL</name>
<gene>
    <name evidence="4" type="ORF">DAPK24_001910</name>
</gene>
<accession>A0AAV5QYV2</accession>
<protein>
    <submittedName>
        <fullName evidence="4">Rad59 protein</fullName>
    </submittedName>
</protein>
<comment type="caution">
    <text evidence="4">The sequence shown here is derived from an EMBL/GenBank/DDBJ whole genome shotgun (WGS) entry which is preliminary data.</text>
</comment>
<dbReference type="Proteomes" id="UP001378960">
    <property type="component" value="Unassembled WGS sequence"/>
</dbReference>
<proteinExistence type="inferred from homology"/>